<evidence type="ECO:0000313" key="2">
    <source>
        <dbReference type="Proteomes" id="UP000756921"/>
    </source>
</evidence>
<comment type="caution">
    <text evidence="1">The sequence shown here is derived from an EMBL/GenBank/DDBJ whole genome shotgun (WGS) entry which is preliminary data.</text>
</comment>
<reference evidence="1" key="1">
    <citation type="journal article" date="2020" name="Mol. Plant Microbe Interact.">
        <title>Genome Sequence of the Biocontrol Agent Coniothyrium minitans strain Conio (IMI 134523).</title>
        <authorList>
            <person name="Patel D."/>
            <person name="Shittu T.A."/>
            <person name="Baroncelli R."/>
            <person name="Muthumeenakshi S."/>
            <person name="Osborne T.H."/>
            <person name="Janganan T.K."/>
            <person name="Sreenivasaprasad S."/>
        </authorList>
    </citation>
    <scope>NUCLEOTIDE SEQUENCE</scope>
    <source>
        <strain evidence="1">Conio</strain>
    </source>
</reference>
<protein>
    <submittedName>
        <fullName evidence="1">Uncharacterized protein</fullName>
    </submittedName>
</protein>
<dbReference type="Proteomes" id="UP000756921">
    <property type="component" value="Unassembled WGS sequence"/>
</dbReference>
<evidence type="ECO:0000313" key="1">
    <source>
        <dbReference type="EMBL" id="KAF9739943.1"/>
    </source>
</evidence>
<organism evidence="1 2">
    <name type="scientific">Paraphaeosphaeria minitans</name>
    <dbReference type="NCBI Taxonomy" id="565426"/>
    <lineage>
        <taxon>Eukaryota</taxon>
        <taxon>Fungi</taxon>
        <taxon>Dikarya</taxon>
        <taxon>Ascomycota</taxon>
        <taxon>Pezizomycotina</taxon>
        <taxon>Dothideomycetes</taxon>
        <taxon>Pleosporomycetidae</taxon>
        <taxon>Pleosporales</taxon>
        <taxon>Massarineae</taxon>
        <taxon>Didymosphaeriaceae</taxon>
        <taxon>Paraphaeosphaeria</taxon>
    </lineage>
</organism>
<sequence>MQCVRDMWDKNIEAKDHKGRELSANVDLRFVQELTRIFNKSTTFMLEQHEDLRSFLQLNILQGGCVQRDHIRKLNAVIHFHWRKAEDPIEAASVFPTGEGVGFI</sequence>
<accession>A0A9P6KUH7</accession>
<dbReference type="EMBL" id="WJXW01000002">
    <property type="protein sequence ID" value="KAF9739943.1"/>
    <property type="molecule type" value="Genomic_DNA"/>
</dbReference>
<gene>
    <name evidence="1" type="ORF">PMIN01_02578</name>
</gene>
<proteinExistence type="predicted"/>
<keyword evidence="2" id="KW-1185">Reference proteome</keyword>
<name>A0A9P6KUH7_9PLEO</name>
<dbReference type="AlphaFoldDB" id="A0A9P6KUH7"/>